<proteinExistence type="predicted"/>
<keyword evidence="4 5" id="KW-0472">Membrane</keyword>
<comment type="subcellular location">
    <subcellularLocation>
        <location evidence="1">Membrane</location>
        <topology evidence="1">Multi-pass membrane protein</topology>
    </subcellularLocation>
</comment>
<feature type="domain" description="GtrA/DPMS transmembrane" evidence="6">
    <location>
        <begin position="15"/>
        <end position="141"/>
    </location>
</feature>
<evidence type="ECO:0000313" key="8">
    <source>
        <dbReference type="Proteomes" id="UP001501570"/>
    </source>
</evidence>
<dbReference type="EMBL" id="BAABJQ010000022">
    <property type="protein sequence ID" value="GAA5194942.1"/>
    <property type="molecule type" value="Genomic_DNA"/>
</dbReference>
<evidence type="ECO:0000256" key="2">
    <source>
        <dbReference type="ARBA" id="ARBA00022692"/>
    </source>
</evidence>
<evidence type="ECO:0000259" key="6">
    <source>
        <dbReference type="Pfam" id="PF04138"/>
    </source>
</evidence>
<feature type="transmembrane region" description="Helical" evidence="5">
    <location>
        <begin position="115"/>
        <end position="135"/>
    </location>
</feature>
<sequence length="152" mass="16618">MRPITITPRVRRFVRFALGSALASVVSAVDFWVMFHTLHAPPEVASLTAFASGALVNFVSNRYWAWGRHSRMGLRRDLGSYAVLAIATALAAAGVTRVTKSYAPHVTAFADHLAIVVEASYFATYAAMFLVKFAVLDRVIFRPAQVEESTGV</sequence>
<accession>A0ABP9SHS6</accession>
<dbReference type="Proteomes" id="UP001501570">
    <property type="component" value="Unassembled WGS sequence"/>
</dbReference>
<comment type="caution">
    <text evidence="7">The sequence shown here is derived from an EMBL/GenBank/DDBJ whole genome shotgun (WGS) entry which is preliminary data.</text>
</comment>
<feature type="transmembrane region" description="Helical" evidence="5">
    <location>
        <begin position="44"/>
        <end position="66"/>
    </location>
</feature>
<organism evidence="7 8">
    <name type="scientific">Rugosimonospora acidiphila</name>
    <dbReference type="NCBI Taxonomy" id="556531"/>
    <lineage>
        <taxon>Bacteria</taxon>
        <taxon>Bacillati</taxon>
        <taxon>Actinomycetota</taxon>
        <taxon>Actinomycetes</taxon>
        <taxon>Micromonosporales</taxon>
        <taxon>Micromonosporaceae</taxon>
        <taxon>Rugosimonospora</taxon>
    </lineage>
</organism>
<evidence type="ECO:0000256" key="3">
    <source>
        <dbReference type="ARBA" id="ARBA00022989"/>
    </source>
</evidence>
<dbReference type="RefSeq" id="WP_345635344.1">
    <property type="nucleotide sequence ID" value="NZ_BAABJQ010000022.1"/>
</dbReference>
<feature type="transmembrane region" description="Helical" evidence="5">
    <location>
        <begin position="78"/>
        <end position="95"/>
    </location>
</feature>
<evidence type="ECO:0000256" key="1">
    <source>
        <dbReference type="ARBA" id="ARBA00004141"/>
    </source>
</evidence>
<dbReference type="InterPro" id="IPR007267">
    <property type="entry name" value="GtrA_DPMS_TM"/>
</dbReference>
<keyword evidence="3 5" id="KW-1133">Transmembrane helix</keyword>
<evidence type="ECO:0000313" key="7">
    <source>
        <dbReference type="EMBL" id="GAA5194942.1"/>
    </source>
</evidence>
<keyword evidence="2 5" id="KW-0812">Transmembrane</keyword>
<keyword evidence="8" id="KW-1185">Reference proteome</keyword>
<gene>
    <name evidence="7" type="ORF">GCM10023322_60530</name>
</gene>
<dbReference type="Pfam" id="PF04138">
    <property type="entry name" value="GtrA_DPMS_TM"/>
    <property type="match status" value="1"/>
</dbReference>
<protein>
    <recommendedName>
        <fullName evidence="6">GtrA/DPMS transmembrane domain-containing protein</fullName>
    </recommendedName>
</protein>
<reference evidence="8" key="1">
    <citation type="journal article" date="2019" name="Int. J. Syst. Evol. Microbiol.">
        <title>The Global Catalogue of Microorganisms (GCM) 10K type strain sequencing project: providing services to taxonomists for standard genome sequencing and annotation.</title>
        <authorList>
            <consortium name="The Broad Institute Genomics Platform"/>
            <consortium name="The Broad Institute Genome Sequencing Center for Infectious Disease"/>
            <person name="Wu L."/>
            <person name="Ma J."/>
        </authorList>
    </citation>
    <scope>NUCLEOTIDE SEQUENCE [LARGE SCALE GENOMIC DNA]</scope>
    <source>
        <strain evidence="8">JCM 18304</strain>
    </source>
</reference>
<evidence type="ECO:0000256" key="4">
    <source>
        <dbReference type="ARBA" id="ARBA00023136"/>
    </source>
</evidence>
<name>A0ABP9SHS6_9ACTN</name>
<evidence type="ECO:0000256" key="5">
    <source>
        <dbReference type="SAM" id="Phobius"/>
    </source>
</evidence>